<dbReference type="Proteomes" id="UP001583186">
    <property type="component" value="Unassembled WGS sequence"/>
</dbReference>
<dbReference type="PANTHER" id="PTHR43040:SF1">
    <property type="entry name" value="RIBONUCLEASE D"/>
    <property type="match status" value="1"/>
</dbReference>
<dbReference type="InterPro" id="IPR012337">
    <property type="entry name" value="RNaseH-like_sf"/>
</dbReference>
<dbReference type="EMBL" id="JAWCUI010000030">
    <property type="protein sequence ID" value="KAL1894950.1"/>
    <property type="molecule type" value="Genomic_DNA"/>
</dbReference>
<comment type="caution">
    <text evidence="1">The sequence shown here is derived from an EMBL/GenBank/DDBJ whole genome shotgun (WGS) entry which is preliminary data.</text>
</comment>
<gene>
    <name evidence="1" type="ORF">Sste5346_005637</name>
</gene>
<evidence type="ECO:0008006" key="3">
    <source>
        <dbReference type="Google" id="ProtNLM"/>
    </source>
</evidence>
<organism evidence="1 2">
    <name type="scientific">Sporothrix stenoceras</name>
    <dbReference type="NCBI Taxonomy" id="5173"/>
    <lineage>
        <taxon>Eukaryota</taxon>
        <taxon>Fungi</taxon>
        <taxon>Dikarya</taxon>
        <taxon>Ascomycota</taxon>
        <taxon>Pezizomycotina</taxon>
        <taxon>Sordariomycetes</taxon>
        <taxon>Sordariomycetidae</taxon>
        <taxon>Ophiostomatales</taxon>
        <taxon>Ophiostomataceae</taxon>
        <taxon>Sporothrix</taxon>
    </lineage>
</organism>
<evidence type="ECO:0000313" key="2">
    <source>
        <dbReference type="Proteomes" id="UP001583186"/>
    </source>
</evidence>
<protein>
    <recommendedName>
        <fullName evidence="3">3'-5' exonuclease domain-containing protein</fullName>
    </recommendedName>
</protein>
<proteinExistence type="predicted"/>
<reference evidence="1 2" key="1">
    <citation type="journal article" date="2024" name="IMA Fungus">
        <title>IMA Genome - F19 : A genome assembly and annotation guide to empower mycologists, including annotated draft genome sequences of Ceratocystis pirilliformis, Diaporthe australafricana, Fusarium ophioides, Paecilomyces lecythidis, and Sporothrix stenoceras.</title>
        <authorList>
            <person name="Aylward J."/>
            <person name="Wilson A.M."/>
            <person name="Visagie C.M."/>
            <person name="Spraker J."/>
            <person name="Barnes I."/>
            <person name="Buitendag C."/>
            <person name="Ceriani C."/>
            <person name="Del Mar Angel L."/>
            <person name="du Plessis D."/>
            <person name="Fuchs T."/>
            <person name="Gasser K."/>
            <person name="Kramer D."/>
            <person name="Li W."/>
            <person name="Munsamy K."/>
            <person name="Piso A."/>
            <person name="Price J.L."/>
            <person name="Sonnekus B."/>
            <person name="Thomas C."/>
            <person name="van der Nest A."/>
            <person name="van Dijk A."/>
            <person name="van Heerden A."/>
            <person name="van Vuuren N."/>
            <person name="Yilmaz N."/>
            <person name="Duong T.A."/>
            <person name="van der Merwe N.A."/>
            <person name="Wingfield M.J."/>
            <person name="Wingfield B.D."/>
        </authorList>
    </citation>
    <scope>NUCLEOTIDE SEQUENCE [LARGE SCALE GENOMIC DNA]</scope>
    <source>
        <strain evidence="1 2">CMW 5346</strain>
    </source>
</reference>
<sequence length="276" mass="31224">MSRPRSASRGAFVPARKPEAITSLGHLRSFLATVCSSQRLYIALHGHRLSRQGDLSLIAVRAFPHPDIYIIDIQELGHEAFTTRSVFGLTLQSVLENPVLRKVFWDVRDAADALWGQHNVRIQGVIDLQLFENASRQSPRCQGWGRRGSVGSAGGRSLTYVQDLDSAMRHDLHLPVPERDYIARLQKVMASRLPTTAFRLRPLDDDTIAFCANSIRYLPQLHTIYLDRITSEWIPKVRVETYRRLDAAFGPRFDPQSPSKALGPWADKEKTGVLFR</sequence>
<keyword evidence="2" id="KW-1185">Reference proteome</keyword>
<dbReference type="SUPFAM" id="SSF53098">
    <property type="entry name" value="Ribonuclease H-like"/>
    <property type="match status" value="1"/>
</dbReference>
<evidence type="ECO:0000313" key="1">
    <source>
        <dbReference type="EMBL" id="KAL1894950.1"/>
    </source>
</evidence>
<dbReference type="InterPro" id="IPR036397">
    <property type="entry name" value="RNaseH_sf"/>
</dbReference>
<accession>A0ABR3Z3S5</accession>
<dbReference type="Gene3D" id="3.30.420.10">
    <property type="entry name" value="Ribonuclease H-like superfamily/Ribonuclease H"/>
    <property type="match status" value="1"/>
</dbReference>
<dbReference type="PANTHER" id="PTHR43040">
    <property type="entry name" value="RIBONUCLEASE D"/>
    <property type="match status" value="1"/>
</dbReference>
<name>A0ABR3Z3S5_9PEZI</name>